<gene>
    <name evidence="3" type="ORF">BP5796_12303</name>
</gene>
<sequence length="311" mass="34119">MYFLPVIAVLPCLASIASAQNQYTATASASVAAARATALTLSPTSYVRGKTFDRFVNIWLENTDYDLAAADPNMQAIAAQGITLTNYKAITHPSQPNYIAAVGGQTNWVIWDLWANIHESALTIVHLLDAAGVSWSEYQEDLPYSGFEGNYVNQETGANDYVRKHNPLMSYDSVTSDLNMLAKIKNFTMFYEDLAANKLPQWMFITPNMTNDGHDTSVTTAAAWANSFLTPLLSDPNFMNNTLVLLTFDETANYLSSNTVFSVLLGDAVDPSLHGTTNDTAYNHYSIMATVENNWNLGNLGQNDASATPFF</sequence>
<evidence type="ECO:0000256" key="2">
    <source>
        <dbReference type="SAM" id="SignalP"/>
    </source>
</evidence>
<dbReference type="Pfam" id="PF04185">
    <property type="entry name" value="Phosphoesterase"/>
    <property type="match status" value="1"/>
</dbReference>
<dbReference type="InterPro" id="IPR007312">
    <property type="entry name" value="Phosphoesterase"/>
</dbReference>
<evidence type="ECO:0000256" key="1">
    <source>
        <dbReference type="ARBA" id="ARBA00022801"/>
    </source>
</evidence>
<feature type="chain" id="PRO_5017697036" evidence="2">
    <location>
        <begin position="20"/>
        <end position="311"/>
    </location>
</feature>
<dbReference type="PANTHER" id="PTHR31956:SF8">
    <property type="entry name" value="ACID PHOSPHATASE PHOA (AFU_ORTHOLOGUE AFUA_1G03570)"/>
    <property type="match status" value="1"/>
</dbReference>
<dbReference type="Gene3D" id="3.40.720.10">
    <property type="entry name" value="Alkaline Phosphatase, subunit A"/>
    <property type="match status" value="1"/>
</dbReference>
<proteinExistence type="predicted"/>
<dbReference type="Proteomes" id="UP000256328">
    <property type="component" value="Unassembled WGS sequence"/>
</dbReference>
<evidence type="ECO:0000313" key="3">
    <source>
        <dbReference type="EMBL" id="RDW58373.1"/>
    </source>
</evidence>
<dbReference type="GO" id="GO:0009395">
    <property type="term" value="P:phospholipid catabolic process"/>
    <property type="evidence" value="ECO:0007669"/>
    <property type="project" value="TreeGrafter"/>
</dbReference>
<keyword evidence="2" id="KW-0732">Signal</keyword>
<comment type="caution">
    <text evidence="3">The sequence shown here is derived from an EMBL/GenBank/DDBJ whole genome shotgun (WGS) entry which is preliminary data.</text>
</comment>
<dbReference type="OrthoDB" id="5135119at2759"/>
<accession>A0A3D8Q953</accession>
<evidence type="ECO:0000313" key="4">
    <source>
        <dbReference type="Proteomes" id="UP000256328"/>
    </source>
</evidence>
<feature type="signal peptide" evidence="2">
    <location>
        <begin position="1"/>
        <end position="19"/>
    </location>
</feature>
<dbReference type="PANTHER" id="PTHR31956">
    <property type="entry name" value="NON-SPECIFIC PHOSPHOLIPASE C4-RELATED"/>
    <property type="match status" value="1"/>
</dbReference>
<organism evidence="3 4">
    <name type="scientific">Coleophoma crateriformis</name>
    <dbReference type="NCBI Taxonomy" id="565419"/>
    <lineage>
        <taxon>Eukaryota</taxon>
        <taxon>Fungi</taxon>
        <taxon>Dikarya</taxon>
        <taxon>Ascomycota</taxon>
        <taxon>Pezizomycotina</taxon>
        <taxon>Leotiomycetes</taxon>
        <taxon>Helotiales</taxon>
        <taxon>Dermateaceae</taxon>
        <taxon>Coleophoma</taxon>
    </lineage>
</organism>
<keyword evidence="1" id="KW-0378">Hydrolase</keyword>
<dbReference type="AlphaFoldDB" id="A0A3D8Q953"/>
<dbReference type="EMBL" id="PDLN01000021">
    <property type="protein sequence ID" value="RDW58373.1"/>
    <property type="molecule type" value="Genomic_DNA"/>
</dbReference>
<dbReference type="InterPro" id="IPR017850">
    <property type="entry name" value="Alkaline_phosphatase_core_sf"/>
</dbReference>
<keyword evidence="4" id="KW-1185">Reference proteome</keyword>
<name>A0A3D8Q953_9HELO</name>
<protein>
    <submittedName>
        <fullName evidence="3">Acid phosphatase phoa</fullName>
    </submittedName>
</protein>
<dbReference type="GO" id="GO:0016788">
    <property type="term" value="F:hydrolase activity, acting on ester bonds"/>
    <property type="evidence" value="ECO:0007669"/>
    <property type="project" value="InterPro"/>
</dbReference>
<reference evidence="3 4" key="1">
    <citation type="journal article" date="2018" name="IMA Fungus">
        <title>IMA Genome-F 9: Draft genome sequence of Annulohypoxylon stygium, Aspergillus mulundensis, Berkeleyomyces basicola (syn. Thielaviopsis basicola), Ceratocystis smalleyi, two Cercospora beticola strains, Coleophoma cylindrospora, Fusarium fracticaudum, Phialophora cf. hyalina, and Morchella septimelata.</title>
        <authorList>
            <person name="Wingfield B.D."/>
            <person name="Bills G.F."/>
            <person name="Dong Y."/>
            <person name="Huang W."/>
            <person name="Nel W.J."/>
            <person name="Swalarsk-Parry B.S."/>
            <person name="Vaghefi N."/>
            <person name="Wilken P.M."/>
            <person name="An Z."/>
            <person name="de Beer Z.W."/>
            <person name="De Vos L."/>
            <person name="Chen L."/>
            <person name="Duong T.A."/>
            <person name="Gao Y."/>
            <person name="Hammerbacher A."/>
            <person name="Kikkert J.R."/>
            <person name="Li Y."/>
            <person name="Li H."/>
            <person name="Li K."/>
            <person name="Li Q."/>
            <person name="Liu X."/>
            <person name="Ma X."/>
            <person name="Naidoo K."/>
            <person name="Pethybridge S.J."/>
            <person name="Sun J."/>
            <person name="Steenkamp E.T."/>
            <person name="van der Nest M.A."/>
            <person name="van Wyk S."/>
            <person name="Wingfield M.J."/>
            <person name="Xiong C."/>
            <person name="Yue Q."/>
            <person name="Zhang X."/>
        </authorList>
    </citation>
    <scope>NUCLEOTIDE SEQUENCE [LARGE SCALE GENOMIC DNA]</scope>
    <source>
        <strain evidence="3 4">BP5796</strain>
    </source>
</reference>